<dbReference type="GO" id="GO:0022857">
    <property type="term" value="F:transmembrane transporter activity"/>
    <property type="evidence" value="ECO:0007669"/>
    <property type="project" value="InterPro"/>
</dbReference>
<keyword evidence="5 8" id="KW-1133">Transmembrane helix</keyword>
<protein>
    <submittedName>
        <fullName evidence="9">Biopolymer transporter ExbD</fullName>
    </submittedName>
</protein>
<dbReference type="EMBL" id="WWNE01000004">
    <property type="protein sequence ID" value="NBG65199.1"/>
    <property type="molecule type" value="Genomic_DNA"/>
</dbReference>
<comment type="similarity">
    <text evidence="2 7">Belongs to the ExbD/TolR family.</text>
</comment>
<evidence type="ECO:0000256" key="4">
    <source>
        <dbReference type="ARBA" id="ARBA00022692"/>
    </source>
</evidence>
<dbReference type="PANTHER" id="PTHR30558">
    <property type="entry name" value="EXBD MEMBRANE COMPONENT OF PMF-DRIVEN MACROMOLECULE IMPORT SYSTEM"/>
    <property type="match status" value="1"/>
</dbReference>
<gene>
    <name evidence="9" type="ORF">GQN54_03675</name>
</gene>
<reference evidence="9 10" key="1">
    <citation type="submission" date="2019-12" db="EMBL/GenBank/DDBJ databases">
        <authorList>
            <person name="Zhao J."/>
        </authorList>
    </citation>
    <scope>NUCLEOTIDE SEQUENCE [LARGE SCALE GENOMIC DNA]</scope>
    <source>
        <strain evidence="9 10">S-15</strain>
    </source>
</reference>
<dbReference type="GO" id="GO:0005886">
    <property type="term" value="C:plasma membrane"/>
    <property type="evidence" value="ECO:0007669"/>
    <property type="project" value="UniProtKB-SubCell"/>
</dbReference>
<keyword evidence="3" id="KW-1003">Cell membrane</keyword>
<name>A0A6N9NH84_9FLAO</name>
<dbReference type="Proteomes" id="UP000470771">
    <property type="component" value="Unassembled WGS sequence"/>
</dbReference>
<sequence length="158" mass="18007">MSKFKKKKSDGQPAISTASLPDIVFMLLFFFMVTTVMREVTLKVEIQTPKATEVDKLERKSLVSYIYIGEPIKALQGTFGTEPRIQLNDAFATKRDIIQFIEIERENTSEAERPFMTFSMKVDNDVKMGIVTDVKQELRKANALKINYSTGKTDKIVD</sequence>
<dbReference type="PANTHER" id="PTHR30558:SF3">
    <property type="entry name" value="BIOPOLYMER TRANSPORT PROTEIN EXBD-RELATED"/>
    <property type="match status" value="1"/>
</dbReference>
<evidence type="ECO:0000256" key="5">
    <source>
        <dbReference type="ARBA" id="ARBA00022989"/>
    </source>
</evidence>
<feature type="transmembrane region" description="Helical" evidence="8">
    <location>
        <begin position="20"/>
        <end position="37"/>
    </location>
</feature>
<keyword evidence="4 7" id="KW-0812">Transmembrane</keyword>
<evidence type="ECO:0000256" key="8">
    <source>
        <dbReference type="SAM" id="Phobius"/>
    </source>
</evidence>
<comment type="caution">
    <text evidence="9">The sequence shown here is derived from an EMBL/GenBank/DDBJ whole genome shotgun (WGS) entry which is preliminary data.</text>
</comment>
<evidence type="ECO:0000256" key="7">
    <source>
        <dbReference type="RuleBase" id="RU003879"/>
    </source>
</evidence>
<evidence type="ECO:0000256" key="2">
    <source>
        <dbReference type="ARBA" id="ARBA00005811"/>
    </source>
</evidence>
<dbReference type="GO" id="GO:0015031">
    <property type="term" value="P:protein transport"/>
    <property type="evidence" value="ECO:0007669"/>
    <property type="project" value="UniProtKB-KW"/>
</dbReference>
<dbReference type="Pfam" id="PF02472">
    <property type="entry name" value="ExbD"/>
    <property type="match status" value="1"/>
</dbReference>
<keyword evidence="7" id="KW-0653">Protein transport</keyword>
<dbReference type="AlphaFoldDB" id="A0A6N9NH84"/>
<dbReference type="RefSeq" id="WP_160632107.1">
    <property type="nucleotide sequence ID" value="NZ_WWNE01000004.1"/>
</dbReference>
<evidence type="ECO:0000256" key="1">
    <source>
        <dbReference type="ARBA" id="ARBA00004162"/>
    </source>
</evidence>
<comment type="subcellular location">
    <subcellularLocation>
        <location evidence="1">Cell membrane</location>
        <topology evidence="1">Single-pass membrane protein</topology>
    </subcellularLocation>
    <subcellularLocation>
        <location evidence="7">Cell membrane</location>
        <topology evidence="7">Single-pass type II membrane protein</topology>
    </subcellularLocation>
</comment>
<keyword evidence="7" id="KW-0813">Transport</keyword>
<keyword evidence="10" id="KW-1185">Reference proteome</keyword>
<organism evidence="9 10">
    <name type="scientific">Acidiluteibacter ferrifornacis</name>
    <dbReference type="NCBI Taxonomy" id="2692424"/>
    <lineage>
        <taxon>Bacteria</taxon>
        <taxon>Pseudomonadati</taxon>
        <taxon>Bacteroidota</taxon>
        <taxon>Flavobacteriia</taxon>
        <taxon>Flavobacteriales</taxon>
        <taxon>Cryomorphaceae</taxon>
        <taxon>Acidiluteibacter</taxon>
    </lineage>
</organism>
<keyword evidence="6 8" id="KW-0472">Membrane</keyword>
<evidence type="ECO:0000256" key="6">
    <source>
        <dbReference type="ARBA" id="ARBA00023136"/>
    </source>
</evidence>
<evidence type="ECO:0000313" key="10">
    <source>
        <dbReference type="Proteomes" id="UP000470771"/>
    </source>
</evidence>
<proteinExistence type="inferred from homology"/>
<accession>A0A6N9NH84</accession>
<evidence type="ECO:0000256" key="3">
    <source>
        <dbReference type="ARBA" id="ARBA00022475"/>
    </source>
</evidence>
<dbReference type="InterPro" id="IPR003400">
    <property type="entry name" value="ExbD"/>
</dbReference>
<evidence type="ECO:0000313" key="9">
    <source>
        <dbReference type="EMBL" id="NBG65199.1"/>
    </source>
</evidence>